<dbReference type="Gene3D" id="1.20.1260.100">
    <property type="entry name" value="TspO/MBR protein"/>
    <property type="match status" value="1"/>
</dbReference>
<organism evidence="7 8">
    <name type="scientific">Candidatus Azambacteria bacterium GW2011_GWA1_44_9</name>
    <dbReference type="NCBI Taxonomy" id="1618610"/>
    <lineage>
        <taxon>Bacteria</taxon>
        <taxon>Candidatus Azamiibacteriota</taxon>
    </lineage>
</organism>
<gene>
    <name evidence="7" type="ORF">UW78_C0006G0040</name>
</gene>
<feature type="transmembrane region" description="Helical" evidence="6">
    <location>
        <begin position="134"/>
        <end position="157"/>
    </location>
</feature>
<dbReference type="InterPro" id="IPR004307">
    <property type="entry name" value="TspO_MBR"/>
</dbReference>
<dbReference type="InterPro" id="IPR038330">
    <property type="entry name" value="TspO/MBR-related_sf"/>
</dbReference>
<comment type="similarity">
    <text evidence="2">Belongs to the TspO/BZRP family.</text>
</comment>
<dbReference type="GO" id="GO:0033013">
    <property type="term" value="P:tetrapyrrole metabolic process"/>
    <property type="evidence" value="ECO:0007669"/>
    <property type="project" value="UniProtKB-ARBA"/>
</dbReference>
<evidence type="ECO:0000313" key="7">
    <source>
        <dbReference type="EMBL" id="KKT81675.1"/>
    </source>
</evidence>
<evidence type="ECO:0000256" key="1">
    <source>
        <dbReference type="ARBA" id="ARBA00004141"/>
    </source>
</evidence>
<evidence type="ECO:0000256" key="2">
    <source>
        <dbReference type="ARBA" id="ARBA00007524"/>
    </source>
</evidence>
<comment type="subcellular location">
    <subcellularLocation>
        <location evidence="1">Membrane</location>
        <topology evidence="1">Multi-pass membrane protein</topology>
    </subcellularLocation>
</comment>
<comment type="caution">
    <text evidence="7">The sequence shown here is derived from an EMBL/GenBank/DDBJ whole genome shotgun (WGS) entry which is preliminary data.</text>
</comment>
<feature type="transmembrane region" description="Helical" evidence="6">
    <location>
        <begin position="48"/>
        <end position="69"/>
    </location>
</feature>
<protein>
    <submittedName>
        <fullName evidence="7">Benzodiazepine receptor TspO</fullName>
    </submittedName>
</protein>
<keyword evidence="5 6" id="KW-0472">Membrane</keyword>
<dbReference type="EMBL" id="LCJQ01000006">
    <property type="protein sequence ID" value="KKT81675.1"/>
    <property type="molecule type" value="Genomic_DNA"/>
</dbReference>
<evidence type="ECO:0000256" key="6">
    <source>
        <dbReference type="SAM" id="Phobius"/>
    </source>
</evidence>
<feature type="transmembrane region" description="Helical" evidence="6">
    <location>
        <begin position="81"/>
        <end position="101"/>
    </location>
</feature>
<evidence type="ECO:0000256" key="4">
    <source>
        <dbReference type="ARBA" id="ARBA00022989"/>
    </source>
</evidence>
<dbReference type="AlphaFoldDB" id="A0A0G1KDP8"/>
<reference evidence="7 8" key="1">
    <citation type="journal article" date="2015" name="Nature">
        <title>rRNA introns, odd ribosomes, and small enigmatic genomes across a large radiation of phyla.</title>
        <authorList>
            <person name="Brown C.T."/>
            <person name="Hug L.A."/>
            <person name="Thomas B.C."/>
            <person name="Sharon I."/>
            <person name="Castelle C.J."/>
            <person name="Singh A."/>
            <person name="Wilkins M.J."/>
            <person name="Williams K.H."/>
            <person name="Banfield J.F."/>
        </authorList>
    </citation>
    <scope>NUCLEOTIDE SEQUENCE [LARGE SCALE GENOMIC DNA]</scope>
</reference>
<feature type="transmembrane region" description="Helical" evidence="6">
    <location>
        <begin position="107"/>
        <end position="127"/>
    </location>
</feature>
<keyword evidence="3 6" id="KW-0812">Transmembrane</keyword>
<dbReference type="Pfam" id="PF03073">
    <property type="entry name" value="TspO_MBR"/>
    <property type="match status" value="1"/>
</dbReference>
<proteinExistence type="inferred from homology"/>
<keyword evidence="4 6" id="KW-1133">Transmembrane helix</keyword>
<dbReference type="FunFam" id="1.20.1260.100:FF:000001">
    <property type="entry name" value="translocator protein 2"/>
    <property type="match status" value="1"/>
</dbReference>
<dbReference type="PIRSF" id="PIRSF005859">
    <property type="entry name" value="PBR"/>
    <property type="match status" value="1"/>
</dbReference>
<evidence type="ECO:0000313" key="8">
    <source>
        <dbReference type="Proteomes" id="UP000034595"/>
    </source>
</evidence>
<feature type="transmembrane region" description="Helical" evidence="6">
    <location>
        <begin position="7"/>
        <end position="28"/>
    </location>
</feature>
<dbReference type="GO" id="GO:0016020">
    <property type="term" value="C:membrane"/>
    <property type="evidence" value="ECO:0007669"/>
    <property type="project" value="UniProtKB-SubCell"/>
</dbReference>
<dbReference type="CDD" id="cd15904">
    <property type="entry name" value="TSPO_MBR"/>
    <property type="match status" value="1"/>
</dbReference>
<dbReference type="PANTHER" id="PTHR10057">
    <property type="entry name" value="PERIPHERAL-TYPE BENZODIAZEPINE RECEPTOR"/>
    <property type="match status" value="1"/>
</dbReference>
<evidence type="ECO:0000256" key="5">
    <source>
        <dbReference type="ARBA" id="ARBA00023136"/>
    </source>
</evidence>
<name>A0A0G1KDP8_9BACT</name>
<accession>A0A0G1KDP8</accession>
<keyword evidence="7" id="KW-0675">Receptor</keyword>
<sequence>MHIHNFLKLLITVTLSLLAGAIGSLFTVSAIQEWYPMLIKPALNPPSWIFAPVWTTLYVMMGVAAFLVWKRGGELKNVTLPLSLFVIQLVLNALWSIIFFGMHNPKLAFFEILLLWVAILATIISFMKISKRAGWLLVPYLLWVSFASYLTFSIWMLN</sequence>
<evidence type="ECO:0000256" key="3">
    <source>
        <dbReference type="ARBA" id="ARBA00022692"/>
    </source>
</evidence>
<dbReference type="Proteomes" id="UP000034595">
    <property type="component" value="Unassembled WGS sequence"/>
</dbReference>
<dbReference type="PANTHER" id="PTHR10057:SF0">
    <property type="entry name" value="TRANSLOCATOR PROTEIN"/>
    <property type="match status" value="1"/>
</dbReference>